<feature type="transmembrane region" description="Helical" evidence="2">
    <location>
        <begin position="67"/>
        <end position="85"/>
    </location>
</feature>
<keyword evidence="2" id="KW-0812">Transmembrane</keyword>
<feature type="compositionally biased region" description="Polar residues" evidence="1">
    <location>
        <begin position="179"/>
        <end position="190"/>
    </location>
</feature>
<proteinExistence type="predicted"/>
<organism evidence="3 4">
    <name type="scientific">Nonomuraea endophytica</name>
    <dbReference type="NCBI Taxonomy" id="714136"/>
    <lineage>
        <taxon>Bacteria</taxon>
        <taxon>Bacillati</taxon>
        <taxon>Actinomycetota</taxon>
        <taxon>Actinomycetes</taxon>
        <taxon>Streptosporangiales</taxon>
        <taxon>Streptosporangiaceae</taxon>
        <taxon>Nonomuraea</taxon>
    </lineage>
</organism>
<evidence type="ECO:0000256" key="2">
    <source>
        <dbReference type="SAM" id="Phobius"/>
    </source>
</evidence>
<feature type="transmembrane region" description="Helical" evidence="2">
    <location>
        <begin position="42"/>
        <end position="60"/>
    </location>
</feature>
<accession>A0A7W8A1K1</accession>
<feature type="region of interest" description="Disordered" evidence="1">
    <location>
        <begin position="148"/>
        <end position="221"/>
    </location>
</feature>
<feature type="transmembrane region" description="Helical" evidence="2">
    <location>
        <begin position="105"/>
        <end position="128"/>
    </location>
</feature>
<evidence type="ECO:0000313" key="4">
    <source>
        <dbReference type="Proteomes" id="UP000568380"/>
    </source>
</evidence>
<name>A0A7W8A1K1_9ACTN</name>
<dbReference type="AlphaFoldDB" id="A0A7W8A1K1"/>
<keyword evidence="2" id="KW-0472">Membrane</keyword>
<evidence type="ECO:0000256" key="1">
    <source>
        <dbReference type="SAM" id="MobiDB-lite"/>
    </source>
</evidence>
<gene>
    <name evidence="3" type="ORF">HNR40_003308</name>
</gene>
<evidence type="ECO:0000313" key="3">
    <source>
        <dbReference type="EMBL" id="MBB5077833.1"/>
    </source>
</evidence>
<keyword evidence="2" id="KW-1133">Transmembrane helix</keyword>
<keyword evidence="4" id="KW-1185">Reference proteome</keyword>
<comment type="caution">
    <text evidence="3">The sequence shown here is derived from an EMBL/GenBank/DDBJ whole genome shotgun (WGS) entry which is preliminary data.</text>
</comment>
<reference evidence="3 4" key="1">
    <citation type="submission" date="2020-08" db="EMBL/GenBank/DDBJ databases">
        <title>Genomic Encyclopedia of Type Strains, Phase IV (KMG-IV): sequencing the most valuable type-strain genomes for metagenomic binning, comparative biology and taxonomic classification.</title>
        <authorList>
            <person name="Goeker M."/>
        </authorList>
    </citation>
    <scope>NUCLEOTIDE SEQUENCE [LARGE SCALE GENOMIC DNA]</scope>
    <source>
        <strain evidence="3 4">DSM 45385</strain>
    </source>
</reference>
<protein>
    <submittedName>
        <fullName evidence="3">Uncharacterized protein</fullName>
    </submittedName>
</protein>
<dbReference type="RefSeq" id="WP_184962057.1">
    <property type="nucleotide sequence ID" value="NZ_JACHIN010000004.1"/>
</dbReference>
<dbReference type="Proteomes" id="UP000568380">
    <property type="component" value="Unassembled WGS sequence"/>
</dbReference>
<sequence>MSNGARHGLGVLAGLLLAPLLVVVLSFGLDGFNYAMRTFTPPWIGLAIMAGAGVLVAFMFSSRISPVATVIGGLIYTVVGLFPILEMSLKVRLLPDFLPSTFSRGLMTLMYTGILLTLGVGMLVASCFPSRWRGARRAVPAHAARGTAAYGPGGYQPAPGPEQTYQQPPAFQPPERQPSAFQPQEQQPSAFQRPPGQEPGSVFQPQQPTGGEDATRPMHRE</sequence>
<dbReference type="EMBL" id="JACHIN010000004">
    <property type="protein sequence ID" value="MBB5077833.1"/>
    <property type="molecule type" value="Genomic_DNA"/>
</dbReference>